<feature type="non-terminal residue" evidence="1">
    <location>
        <position position="81"/>
    </location>
</feature>
<evidence type="ECO:0000313" key="1">
    <source>
        <dbReference type="EMBL" id="KKM99916.1"/>
    </source>
</evidence>
<comment type="caution">
    <text evidence="1">The sequence shown here is derived from an EMBL/GenBank/DDBJ whole genome shotgun (WGS) entry which is preliminary data.</text>
</comment>
<name>A0A0F9MKR0_9ZZZZ</name>
<dbReference type="AlphaFoldDB" id="A0A0F9MKR0"/>
<gene>
    <name evidence="1" type="ORF">LCGC14_1142950</name>
</gene>
<proteinExistence type="predicted"/>
<reference evidence="1" key="1">
    <citation type="journal article" date="2015" name="Nature">
        <title>Complex archaea that bridge the gap between prokaryotes and eukaryotes.</title>
        <authorList>
            <person name="Spang A."/>
            <person name="Saw J.H."/>
            <person name="Jorgensen S.L."/>
            <person name="Zaremba-Niedzwiedzka K."/>
            <person name="Martijn J."/>
            <person name="Lind A.E."/>
            <person name="van Eijk R."/>
            <person name="Schleper C."/>
            <person name="Guy L."/>
            <person name="Ettema T.J."/>
        </authorList>
    </citation>
    <scope>NUCLEOTIDE SEQUENCE</scope>
</reference>
<accession>A0A0F9MKR0</accession>
<dbReference type="EMBL" id="LAZR01005441">
    <property type="protein sequence ID" value="KKM99916.1"/>
    <property type="molecule type" value="Genomic_DNA"/>
</dbReference>
<organism evidence="1">
    <name type="scientific">marine sediment metagenome</name>
    <dbReference type="NCBI Taxonomy" id="412755"/>
    <lineage>
        <taxon>unclassified sequences</taxon>
        <taxon>metagenomes</taxon>
        <taxon>ecological metagenomes</taxon>
    </lineage>
</organism>
<sequence length="81" mass="8737">MAYIMTTEAEIIQKAGAGKSASFDTTMMTAANLRAESVINCSTRRNWSDDFGGLNIDVKQILSDFCSSFVAIEAIAYNMAG</sequence>
<protein>
    <submittedName>
        <fullName evidence="1">Uncharacterized protein</fullName>
    </submittedName>
</protein>